<name>A0ABU2SA34_9ACTN</name>
<dbReference type="RefSeq" id="WP_311620011.1">
    <property type="nucleotide sequence ID" value="NZ_JAVREV010000015.1"/>
</dbReference>
<evidence type="ECO:0000313" key="1">
    <source>
        <dbReference type="EMBL" id="MDT0445839.1"/>
    </source>
</evidence>
<keyword evidence="2" id="KW-1185">Reference proteome</keyword>
<dbReference type="Proteomes" id="UP001183615">
    <property type="component" value="Unassembled WGS sequence"/>
</dbReference>
<dbReference type="EMBL" id="JAVREV010000015">
    <property type="protein sequence ID" value="MDT0445839.1"/>
    <property type="molecule type" value="Genomic_DNA"/>
</dbReference>
<accession>A0ABU2SA34</accession>
<proteinExistence type="predicted"/>
<sequence length="204" mass="20787">MKRCLSVAVAPAGEGPPPAGAGALPGMTAELTRSSERLHLWARHWAPPFASPPDRGHGVGAADVHLSAALDPRYGSRWYETADVLRIDRGQPGGSAAEAVGRALSRYPGCLVAAAREDTGGCVVGARDGTRLRVVPDGAHRPALTAGDCCAVASLLHCQLVLGRPWSALGPVALTRNGRPVAGGALRVLLLPLNGPAAGADPVA</sequence>
<organism evidence="1 2">
    <name type="scientific">Streptomyces johnsoniae</name>
    <dbReference type="NCBI Taxonomy" id="3075532"/>
    <lineage>
        <taxon>Bacteria</taxon>
        <taxon>Bacillati</taxon>
        <taxon>Actinomycetota</taxon>
        <taxon>Actinomycetes</taxon>
        <taxon>Kitasatosporales</taxon>
        <taxon>Streptomycetaceae</taxon>
        <taxon>Streptomyces</taxon>
    </lineage>
</organism>
<gene>
    <name evidence="1" type="ORF">RM779_25045</name>
</gene>
<comment type="caution">
    <text evidence="1">The sequence shown here is derived from an EMBL/GenBank/DDBJ whole genome shotgun (WGS) entry which is preliminary data.</text>
</comment>
<protein>
    <submittedName>
        <fullName evidence="1">Uncharacterized protein</fullName>
    </submittedName>
</protein>
<evidence type="ECO:0000313" key="2">
    <source>
        <dbReference type="Proteomes" id="UP001183615"/>
    </source>
</evidence>
<reference evidence="2" key="1">
    <citation type="submission" date="2023-07" db="EMBL/GenBank/DDBJ databases">
        <title>30 novel species of actinomycetes from the DSMZ collection.</title>
        <authorList>
            <person name="Nouioui I."/>
        </authorList>
    </citation>
    <scope>NUCLEOTIDE SEQUENCE [LARGE SCALE GENOMIC DNA]</scope>
    <source>
        <strain evidence="2">DSM 41886</strain>
    </source>
</reference>